<dbReference type="AlphaFoldDB" id="N6THS0"/>
<feature type="non-terminal residue" evidence="1">
    <location>
        <position position="1"/>
    </location>
</feature>
<organism evidence="1">
    <name type="scientific">Dendroctonus ponderosae</name>
    <name type="common">Mountain pine beetle</name>
    <dbReference type="NCBI Taxonomy" id="77166"/>
    <lineage>
        <taxon>Eukaryota</taxon>
        <taxon>Metazoa</taxon>
        <taxon>Ecdysozoa</taxon>
        <taxon>Arthropoda</taxon>
        <taxon>Hexapoda</taxon>
        <taxon>Insecta</taxon>
        <taxon>Pterygota</taxon>
        <taxon>Neoptera</taxon>
        <taxon>Endopterygota</taxon>
        <taxon>Coleoptera</taxon>
        <taxon>Polyphaga</taxon>
        <taxon>Cucujiformia</taxon>
        <taxon>Curculionidae</taxon>
        <taxon>Scolytinae</taxon>
        <taxon>Dendroctonus</taxon>
    </lineage>
</organism>
<dbReference type="HOGENOM" id="CLU_132265_0_0_1"/>
<gene>
    <name evidence="1" type="ORF">YQE_03610</name>
</gene>
<dbReference type="OrthoDB" id="6493004at2759"/>
<dbReference type="EMBL" id="KB740624">
    <property type="protein sequence ID" value="ENN79964.1"/>
    <property type="molecule type" value="Genomic_DNA"/>
</dbReference>
<proteinExistence type="predicted"/>
<sequence>MVVLENVCRLVGSALWNSTLVLIFIASMCMDPRLSAAPKISAEAASLTDECQVTPFCVHWQMRLVHSSKYPAPLKPGGSNESGEREASVSLFCPKAKPGERKFIKVTTKAPLDCMCRPCTGIEESAIIPQEIAGYTDEGPLSGHFMRSHVQ</sequence>
<name>N6THS0_DENPD</name>
<accession>N6THS0</accession>
<reference evidence="1" key="1">
    <citation type="journal article" date="2013" name="Genome Biol.">
        <title>Draft genome of the mountain pine beetle, Dendroctonus ponderosae Hopkins, a major forest pest.</title>
        <authorList>
            <person name="Keeling C.I."/>
            <person name="Yuen M.M."/>
            <person name="Liao N.Y."/>
            <person name="Docking T.R."/>
            <person name="Chan S.K."/>
            <person name="Taylor G.A."/>
            <person name="Palmquist D.L."/>
            <person name="Jackman S.D."/>
            <person name="Nguyen A."/>
            <person name="Li M."/>
            <person name="Henderson H."/>
            <person name="Janes J.K."/>
            <person name="Zhao Y."/>
            <person name="Pandoh P."/>
            <person name="Moore R."/>
            <person name="Sperling F.A."/>
            <person name="Huber D.P."/>
            <person name="Birol I."/>
            <person name="Jones S.J."/>
            <person name="Bohlmann J."/>
        </authorList>
    </citation>
    <scope>NUCLEOTIDE SEQUENCE</scope>
</reference>
<protein>
    <submittedName>
        <fullName evidence="1">Uncharacterized protein</fullName>
    </submittedName>
</protein>
<evidence type="ECO:0000313" key="1">
    <source>
        <dbReference type="EMBL" id="ENN79964.1"/>
    </source>
</evidence>